<dbReference type="InterPro" id="IPR003833">
    <property type="entry name" value="CT_C_D"/>
</dbReference>
<proteinExistence type="predicted"/>
<dbReference type="InterPro" id="IPR029000">
    <property type="entry name" value="Cyclophilin-like_dom_sf"/>
</dbReference>
<dbReference type="SMART" id="SM00796">
    <property type="entry name" value="AHS1"/>
    <property type="match status" value="1"/>
</dbReference>
<keyword evidence="6" id="KW-1185">Reference proteome</keyword>
<reference evidence="5" key="1">
    <citation type="submission" date="2020-06" db="EMBL/GenBank/DDBJ databases">
        <title>Legume-microbial interactions unlock mineral nutrients during tropical forest succession.</title>
        <authorList>
            <person name="Epihov D.Z."/>
        </authorList>
    </citation>
    <scope>NUCLEOTIDE SEQUENCE [LARGE SCALE GENOMIC DNA]</scope>
    <source>
        <strain evidence="5">Pan2503</strain>
    </source>
</reference>
<sequence length="232" mass="26493">MPTNKSAGARFERASDQSLLIYFGEHITLEANESVRRLLHLLEQEPIAGVDNLHPAYCSLLVKFEALKWRHEELERKLRKYLGRLNQVRLPEPRLVEIPVYYGREFAPDLEEVAAMHGMTPERVIELHTRPTYLVYFLGFVPGFAYLGELPRELVTPRLPSPRRKVPAGSVGIAGNQTGVYPFETPGGWRLLGRSPLAMFRTDRDGLSLLSIGDRVRFVPVSRERFAEFEHA</sequence>
<dbReference type="GO" id="GO:0005524">
    <property type="term" value="F:ATP binding"/>
    <property type="evidence" value="ECO:0007669"/>
    <property type="project" value="UniProtKB-KW"/>
</dbReference>
<evidence type="ECO:0000313" key="6">
    <source>
        <dbReference type="Proteomes" id="UP000567293"/>
    </source>
</evidence>
<dbReference type="InterPro" id="IPR010016">
    <property type="entry name" value="PxpB"/>
</dbReference>
<evidence type="ECO:0000256" key="1">
    <source>
        <dbReference type="ARBA" id="ARBA00022741"/>
    </source>
</evidence>
<evidence type="ECO:0000256" key="3">
    <source>
        <dbReference type="ARBA" id="ARBA00022840"/>
    </source>
</evidence>
<dbReference type="EC" id="3.5.2.9" evidence="5"/>
<keyword evidence="1" id="KW-0547">Nucleotide-binding</keyword>
<dbReference type="Pfam" id="PF02682">
    <property type="entry name" value="CT_C_D"/>
    <property type="match status" value="1"/>
</dbReference>
<keyword evidence="3" id="KW-0067">ATP-binding</keyword>
<accession>A0A7V8NNU0</accession>
<organism evidence="5 6">
    <name type="scientific">Candidatus Acidiferrum panamense</name>
    <dbReference type="NCBI Taxonomy" id="2741543"/>
    <lineage>
        <taxon>Bacteria</taxon>
        <taxon>Pseudomonadati</taxon>
        <taxon>Acidobacteriota</taxon>
        <taxon>Terriglobia</taxon>
        <taxon>Candidatus Acidiferrales</taxon>
        <taxon>Candidatus Acidiferrum</taxon>
    </lineage>
</organism>
<evidence type="ECO:0000259" key="4">
    <source>
        <dbReference type="SMART" id="SM00796"/>
    </source>
</evidence>
<protein>
    <submittedName>
        <fullName evidence="5">5-oxoprolinase subunit PxpB</fullName>
        <ecNumber evidence="5">3.5.2.9</ecNumber>
    </submittedName>
</protein>
<dbReference type="SUPFAM" id="SSF160467">
    <property type="entry name" value="PH0987 N-terminal domain-like"/>
    <property type="match status" value="1"/>
</dbReference>
<keyword evidence="2 5" id="KW-0378">Hydrolase</keyword>
<feature type="domain" description="Carboxyltransferase" evidence="4">
    <location>
        <begin position="9"/>
        <end position="210"/>
    </location>
</feature>
<dbReference type="Gene3D" id="2.40.100.10">
    <property type="entry name" value="Cyclophilin-like"/>
    <property type="match status" value="1"/>
</dbReference>
<name>A0A7V8NNU0_9BACT</name>
<dbReference type="GO" id="GO:0017168">
    <property type="term" value="F:5-oxoprolinase (ATP-hydrolyzing) activity"/>
    <property type="evidence" value="ECO:0007669"/>
    <property type="project" value="UniProtKB-EC"/>
</dbReference>
<dbReference type="EMBL" id="JACDQQ010000700">
    <property type="protein sequence ID" value="MBA0084759.1"/>
    <property type="molecule type" value="Genomic_DNA"/>
</dbReference>
<dbReference type="PANTHER" id="PTHR34698">
    <property type="entry name" value="5-OXOPROLINASE SUBUNIT B"/>
    <property type="match status" value="1"/>
</dbReference>
<dbReference type="NCBIfam" id="TIGR00370">
    <property type="entry name" value="5-oxoprolinase subunit PxpB"/>
    <property type="match status" value="1"/>
</dbReference>
<dbReference type="AlphaFoldDB" id="A0A7V8NNU0"/>
<evidence type="ECO:0000313" key="5">
    <source>
        <dbReference type="EMBL" id="MBA0084759.1"/>
    </source>
</evidence>
<dbReference type="SUPFAM" id="SSF50891">
    <property type="entry name" value="Cyclophilin-like"/>
    <property type="match status" value="1"/>
</dbReference>
<dbReference type="Gene3D" id="3.30.1360.40">
    <property type="match status" value="1"/>
</dbReference>
<dbReference type="Proteomes" id="UP000567293">
    <property type="component" value="Unassembled WGS sequence"/>
</dbReference>
<evidence type="ECO:0000256" key="2">
    <source>
        <dbReference type="ARBA" id="ARBA00022801"/>
    </source>
</evidence>
<gene>
    <name evidence="5" type="primary">pxpB</name>
    <name evidence="5" type="ORF">HRJ53_07180</name>
</gene>
<dbReference type="PANTHER" id="PTHR34698:SF2">
    <property type="entry name" value="5-OXOPROLINASE SUBUNIT B"/>
    <property type="match status" value="1"/>
</dbReference>
<comment type="caution">
    <text evidence="5">The sequence shown here is derived from an EMBL/GenBank/DDBJ whole genome shotgun (WGS) entry which is preliminary data.</text>
</comment>